<proteinExistence type="predicted"/>
<reference evidence="1 3" key="1">
    <citation type="journal article" date="2011" name="Nature">
        <title>The Medicago genome provides insight into the evolution of rhizobial symbioses.</title>
        <authorList>
            <person name="Young N.D."/>
            <person name="Debelle F."/>
            <person name="Oldroyd G.E."/>
            <person name="Geurts R."/>
            <person name="Cannon S.B."/>
            <person name="Udvardi M.K."/>
            <person name="Benedito V.A."/>
            <person name="Mayer K.F."/>
            <person name="Gouzy J."/>
            <person name="Schoof H."/>
            <person name="Van de Peer Y."/>
            <person name="Proost S."/>
            <person name="Cook D.R."/>
            <person name="Meyers B.C."/>
            <person name="Spannagl M."/>
            <person name="Cheung F."/>
            <person name="De Mita S."/>
            <person name="Krishnakumar V."/>
            <person name="Gundlach H."/>
            <person name="Zhou S."/>
            <person name="Mudge J."/>
            <person name="Bharti A.K."/>
            <person name="Murray J.D."/>
            <person name="Naoumkina M.A."/>
            <person name="Rosen B."/>
            <person name="Silverstein K.A."/>
            <person name="Tang H."/>
            <person name="Rombauts S."/>
            <person name="Zhao P.X."/>
            <person name="Zhou P."/>
            <person name="Barbe V."/>
            <person name="Bardou P."/>
            <person name="Bechner M."/>
            <person name="Bellec A."/>
            <person name="Berger A."/>
            <person name="Berges H."/>
            <person name="Bidwell S."/>
            <person name="Bisseling T."/>
            <person name="Choisne N."/>
            <person name="Couloux A."/>
            <person name="Denny R."/>
            <person name="Deshpande S."/>
            <person name="Dai X."/>
            <person name="Doyle J.J."/>
            <person name="Dudez A.M."/>
            <person name="Farmer A.D."/>
            <person name="Fouteau S."/>
            <person name="Franken C."/>
            <person name="Gibelin C."/>
            <person name="Gish J."/>
            <person name="Goldstein S."/>
            <person name="Gonzalez A.J."/>
            <person name="Green P.J."/>
            <person name="Hallab A."/>
            <person name="Hartog M."/>
            <person name="Hua A."/>
            <person name="Humphray S.J."/>
            <person name="Jeong D.H."/>
            <person name="Jing Y."/>
            <person name="Jocker A."/>
            <person name="Kenton S.M."/>
            <person name="Kim D.J."/>
            <person name="Klee K."/>
            <person name="Lai H."/>
            <person name="Lang C."/>
            <person name="Lin S."/>
            <person name="Macmil S.L."/>
            <person name="Magdelenat G."/>
            <person name="Matthews L."/>
            <person name="McCorrison J."/>
            <person name="Monaghan E.L."/>
            <person name="Mun J.H."/>
            <person name="Najar F.Z."/>
            <person name="Nicholson C."/>
            <person name="Noirot C."/>
            <person name="O'Bleness M."/>
            <person name="Paule C.R."/>
            <person name="Poulain J."/>
            <person name="Prion F."/>
            <person name="Qin B."/>
            <person name="Qu C."/>
            <person name="Retzel E.F."/>
            <person name="Riddle C."/>
            <person name="Sallet E."/>
            <person name="Samain S."/>
            <person name="Samson N."/>
            <person name="Sanders I."/>
            <person name="Saurat O."/>
            <person name="Scarpelli C."/>
            <person name="Schiex T."/>
            <person name="Segurens B."/>
            <person name="Severin A.J."/>
            <person name="Sherrier D.J."/>
            <person name="Shi R."/>
            <person name="Sims S."/>
            <person name="Singer S.R."/>
            <person name="Sinharoy S."/>
            <person name="Sterck L."/>
            <person name="Viollet A."/>
            <person name="Wang B.B."/>
            <person name="Wang K."/>
            <person name="Wang M."/>
            <person name="Wang X."/>
            <person name="Warfsmann J."/>
            <person name="Weissenbach J."/>
            <person name="White D.D."/>
            <person name="White J.D."/>
            <person name="Wiley G.B."/>
            <person name="Wincker P."/>
            <person name="Xing Y."/>
            <person name="Yang L."/>
            <person name="Yao Z."/>
            <person name="Ying F."/>
            <person name="Zhai J."/>
            <person name="Zhou L."/>
            <person name="Zuber A."/>
            <person name="Denarie J."/>
            <person name="Dixon R.A."/>
            <person name="May G.D."/>
            <person name="Schwartz D.C."/>
            <person name="Rogers J."/>
            <person name="Quetier F."/>
            <person name="Town C.D."/>
            <person name="Roe B.A."/>
        </authorList>
    </citation>
    <scope>NUCLEOTIDE SEQUENCE [LARGE SCALE GENOMIC DNA]</scope>
    <source>
        <strain evidence="1">A17</strain>
        <strain evidence="2 3">cv. Jemalong A17</strain>
    </source>
</reference>
<name>A0A072U5W6_MEDTR</name>
<dbReference type="EnsemblPlants" id="KEH24746">
    <property type="protein sequence ID" value="KEH24746"/>
    <property type="gene ID" value="MTR_6g004260"/>
</dbReference>
<evidence type="ECO:0000313" key="2">
    <source>
        <dbReference type="EnsemblPlants" id="KEH24746"/>
    </source>
</evidence>
<protein>
    <submittedName>
        <fullName evidence="1 2">Uncharacterized protein</fullName>
    </submittedName>
</protein>
<reference evidence="1 3" key="2">
    <citation type="journal article" date="2014" name="BMC Genomics">
        <title>An improved genome release (version Mt4.0) for the model legume Medicago truncatula.</title>
        <authorList>
            <person name="Tang H."/>
            <person name="Krishnakumar V."/>
            <person name="Bidwell S."/>
            <person name="Rosen B."/>
            <person name="Chan A."/>
            <person name="Zhou S."/>
            <person name="Gentzbittel L."/>
            <person name="Childs K.L."/>
            <person name="Yandell M."/>
            <person name="Gundlach H."/>
            <person name="Mayer K.F."/>
            <person name="Schwartz D.C."/>
            <person name="Town C.D."/>
        </authorList>
    </citation>
    <scope>GENOME REANNOTATION</scope>
    <source>
        <strain evidence="1">A17</strain>
        <strain evidence="2 3">cv. Jemalong A17</strain>
    </source>
</reference>
<evidence type="ECO:0000313" key="1">
    <source>
        <dbReference type="EMBL" id="KEH24746.1"/>
    </source>
</evidence>
<dbReference type="Proteomes" id="UP000002051">
    <property type="component" value="Chromosome 6"/>
</dbReference>
<sequence length="156" mass="17967">MKFLVESEGDLLLVDVYECIRTGFPDHDPVRIHVFKLNEKKLTSLGDKICTLDKIHVFCTWIKVDFHLCLILLNFPTCSGHLPSGSSKAEFDITMTSYYYEVSKLKPCGVESLFRVNHNFFSTNKCLLSEVKRAETMPLWLPQKSKPQAVYLLSWC</sequence>
<accession>A0A072U5W6</accession>
<evidence type="ECO:0000313" key="3">
    <source>
        <dbReference type="Proteomes" id="UP000002051"/>
    </source>
</evidence>
<dbReference type="AlphaFoldDB" id="A0A072U5W6"/>
<reference evidence="2" key="3">
    <citation type="submission" date="2015-04" db="UniProtKB">
        <authorList>
            <consortium name="EnsemblPlants"/>
        </authorList>
    </citation>
    <scope>IDENTIFICATION</scope>
    <source>
        <strain evidence="2">cv. Jemalong A17</strain>
    </source>
</reference>
<organism evidence="1 3">
    <name type="scientific">Medicago truncatula</name>
    <name type="common">Barrel medic</name>
    <name type="synonym">Medicago tribuloides</name>
    <dbReference type="NCBI Taxonomy" id="3880"/>
    <lineage>
        <taxon>Eukaryota</taxon>
        <taxon>Viridiplantae</taxon>
        <taxon>Streptophyta</taxon>
        <taxon>Embryophyta</taxon>
        <taxon>Tracheophyta</taxon>
        <taxon>Spermatophyta</taxon>
        <taxon>Magnoliopsida</taxon>
        <taxon>eudicotyledons</taxon>
        <taxon>Gunneridae</taxon>
        <taxon>Pentapetalae</taxon>
        <taxon>rosids</taxon>
        <taxon>fabids</taxon>
        <taxon>Fabales</taxon>
        <taxon>Fabaceae</taxon>
        <taxon>Papilionoideae</taxon>
        <taxon>50 kb inversion clade</taxon>
        <taxon>NPAAA clade</taxon>
        <taxon>Hologalegina</taxon>
        <taxon>IRL clade</taxon>
        <taxon>Trifolieae</taxon>
        <taxon>Medicago</taxon>
    </lineage>
</organism>
<keyword evidence="3" id="KW-1185">Reference proteome</keyword>
<gene>
    <name evidence="1" type="ordered locus">MTR_6g004260</name>
</gene>
<dbReference type="HOGENOM" id="CLU_1689355_0_0_1"/>
<dbReference type="EMBL" id="CM001222">
    <property type="protein sequence ID" value="KEH24746.1"/>
    <property type="molecule type" value="Genomic_DNA"/>
</dbReference>